<gene>
    <name evidence="1" type="ORF">AVDCRST_MAG71-1831</name>
</gene>
<proteinExistence type="predicted"/>
<accession>A0A6J4LHA8</accession>
<feature type="non-terminal residue" evidence="1">
    <location>
        <position position="1"/>
    </location>
</feature>
<dbReference type="GO" id="GO:0005840">
    <property type="term" value="C:ribosome"/>
    <property type="evidence" value="ECO:0007669"/>
    <property type="project" value="UniProtKB-KW"/>
</dbReference>
<reference evidence="1" key="1">
    <citation type="submission" date="2020-02" db="EMBL/GenBank/DDBJ databases">
        <authorList>
            <person name="Meier V. D."/>
        </authorList>
    </citation>
    <scope>NUCLEOTIDE SEQUENCE</scope>
    <source>
        <strain evidence="1">AVDCRST_MAG71</strain>
    </source>
</reference>
<dbReference type="EMBL" id="CADCUA010000438">
    <property type="protein sequence ID" value="CAA9332200.1"/>
    <property type="molecule type" value="Genomic_DNA"/>
</dbReference>
<dbReference type="AlphaFoldDB" id="A0A6J4LHA8"/>
<feature type="non-terminal residue" evidence="1">
    <location>
        <position position="61"/>
    </location>
</feature>
<protein>
    <submittedName>
        <fullName evidence="1">LSU ribosomal protein L29p (L35e)</fullName>
    </submittedName>
</protein>
<organism evidence="1">
    <name type="scientific">uncultured Lysobacter sp</name>
    <dbReference type="NCBI Taxonomy" id="271060"/>
    <lineage>
        <taxon>Bacteria</taxon>
        <taxon>Pseudomonadati</taxon>
        <taxon>Pseudomonadota</taxon>
        <taxon>Gammaproteobacteria</taxon>
        <taxon>Lysobacterales</taxon>
        <taxon>Lysobacteraceae</taxon>
        <taxon>Lysobacter</taxon>
        <taxon>environmental samples</taxon>
    </lineage>
</organism>
<keyword evidence="1" id="KW-0689">Ribosomal protein</keyword>
<keyword evidence="1" id="KW-0687">Ribonucleoprotein</keyword>
<name>A0A6J4LHA8_9GAMM</name>
<evidence type="ECO:0000313" key="1">
    <source>
        <dbReference type="EMBL" id="CAA9332200.1"/>
    </source>
</evidence>
<sequence length="61" mass="6941">WNSSNCVKSRLTSFRLTLSICTRRASLSACRRQRVSWPRPTKPAVSAARSRASTRCWVSRS</sequence>